<dbReference type="Pfam" id="PF01555">
    <property type="entry name" value="N6_N4_Mtase"/>
    <property type="match status" value="1"/>
</dbReference>
<comment type="similarity">
    <text evidence="1">Belongs to the N(4)/N(6)-methyltransferase family.</text>
</comment>
<keyword evidence="2" id="KW-0489">Methyltransferase</keyword>
<dbReference type="Gene3D" id="3.40.50.150">
    <property type="entry name" value="Vaccinia Virus protein VP39"/>
    <property type="match status" value="1"/>
</dbReference>
<keyword evidence="4" id="KW-0949">S-adenosyl-L-methionine</keyword>
<proteinExistence type="inferred from homology"/>
<dbReference type="Proteomes" id="UP000789901">
    <property type="component" value="Unassembled WGS sequence"/>
</dbReference>
<evidence type="ECO:0000313" key="7">
    <source>
        <dbReference type="Proteomes" id="UP000789901"/>
    </source>
</evidence>
<evidence type="ECO:0000313" key="6">
    <source>
        <dbReference type="EMBL" id="CAG8464513.1"/>
    </source>
</evidence>
<reference evidence="6 7" key="1">
    <citation type="submission" date="2021-06" db="EMBL/GenBank/DDBJ databases">
        <authorList>
            <person name="Kallberg Y."/>
            <person name="Tangrot J."/>
            <person name="Rosling A."/>
        </authorList>
    </citation>
    <scope>NUCLEOTIDE SEQUENCE [LARGE SCALE GENOMIC DNA]</scope>
    <source>
        <strain evidence="6 7">120-4 pot B 10/14</strain>
    </source>
</reference>
<evidence type="ECO:0000256" key="1">
    <source>
        <dbReference type="ARBA" id="ARBA00006594"/>
    </source>
</evidence>
<gene>
    <name evidence="6" type="ORF">GMARGA_LOCUS473</name>
</gene>
<evidence type="ECO:0000256" key="2">
    <source>
        <dbReference type="ARBA" id="ARBA00022603"/>
    </source>
</evidence>
<dbReference type="InterPro" id="IPR002052">
    <property type="entry name" value="DNA_methylase_N6_adenine_CS"/>
</dbReference>
<dbReference type="EMBL" id="CAJVQB010000080">
    <property type="protein sequence ID" value="CAG8464513.1"/>
    <property type="molecule type" value="Genomic_DNA"/>
</dbReference>
<dbReference type="InterPro" id="IPR002295">
    <property type="entry name" value="N4/N6-MTase_EcoPI_Mod-like"/>
</dbReference>
<dbReference type="InterPro" id="IPR002941">
    <property type="entry name" value="DNA_methylase_N4/N6"/>
</dbReference>
<comment type="caution">
    <text evidence="6">The sequence shown here is derived from an EMBL/GenBank/DDBJ whole genome shotgun (WGS) entry which is preliminary data.</text>
</comment>
<evidence type="ECO:0000256" key="4">
    <source>
        <dbReference type="ARBA" id="ARBA00022691"/>
    </source>
</evidence>
<organism evidence="6 7">
    <name type="scientific">Gigaspora margarita</name>
    <dbReference type="NCBI Taxonomy" id="4874"/>
    <lineage>
        <taxon>Eukaryota</taxon>
        <taxon>Fungi</taxon>
        <taxon>Fungi incertae sedis</taxon>
        <taxon>Mucoromycota</taxon>
        <taxon>Glomeromycotina</taxon>
        <taxon>Glomeromycetes</taxon>
        <taxon>Diversisporales</taxon>
        <taxon>Gigasporaceae</taxon>
        <taxon>Gigaspora</taxon>
    </lineage>
</organism>
<evidence type="ECO:0000259" key="5">
    <source>
        <dbReference type="Pfam" id="PF01555"/>
    </source>
</evidence>
<dbReference type="SUPFAM" id="SSF53335">
    <property type="entry name" value="S-adenosyl-L-methionine-dependent methyltransferases"/>
    <property type="match status" value="1"/>
</dbReference>
<protein>
    <submittedName>
        <fullName evidence="6">32565_t:CDS:1</fullName>
    </submittedName>
</protein>
<name>A0ABM8VWK6_GIGMA</name>
<keyword evidence="3" id="KW-0808">Transferase</keyword>
<dbReference type="PROSITE" id="PS00092">
    <property type="entry name" value="N6_MTASE"/>
    <property type="match status" value="1"/>
</dbReference>
<evidence type="ECO:0000256" key="3">
    <source>
        <dbReference type="ARBA" id="ARBA00022679"/>
    </source>
</evidence>
<accession>A0ABM8VWK6</accession>
<sequence length="740" mass="86033">MLEFSFSKVSSFLEFYFNFEENKKIILIIPNNEENAEKKVLKVEANVLLLNQKMELAIKGESIELVLESFFEDELGKLKGVLKNGFPKSNNKNWEREIVGLYGEFDFSINNEIKIEVKTSLKSGRNHRFSHHQLYSLIEKILVASCLLIKDRKGKTLHLDKKVHEIGVYAENPGSAFNFSLALERVKFYDAKNIPKYEQPEPPRVTNTHYCSMTKYSHLSKEELLKIIEKQEKELELKKYGLPEQVVLDCENNLPILKRIREKQIKTDNSDDNILIEGDNYHSLTCLNYTHKDKIDLIYIDPPYNTGKKDEWKYNDKFIDENDQYRHAKWLNMMEKRLELAKNLLKEDGVIFISIGEQELANLNLLCGKIFGHENFLTIMARRMKAGSDKGSYFAPSCDFVVCYANNKTRIDTIIPPGNIFPPEKKEGVPVPSATENDKQWRWSYPTLISNKHLLVFKETKTSPLLDQDGNKSKYNIYVKSYLEARKEKGVKPRNFLEDKSFLNSRATKYLKSLGLDFPYSKPKELIIHLIEITHTPKDAIILDFFAGSGTTGEAVLELNKEEKTQRKFILCTNNEGQIAEEVCYPRLEKIIRGYTKKGKVEEKIAGLEGNLQYFQTDLIPVTRLNNISDEKRKELTEKAGWMIAIKEETFEEVECGGYYQIFESKDKQRKTAIYFREDMTKFAELIEKIKANKTTLYIFSYGRVDKNAFQHLEKNITIEDIPEPIIEIYKEVNLTLQEK</sequence>
<dbReference type="InterPro" id="IPR029063">
    <property type="entry name" value="SAM-dependent_MTases_sf"/>
</dbReference>
<dbReference type="PRINTS" id="PR00506">
    <property type="entry name" value="D21N6MTFRASE"/>
</dbReference>
<feature type="domain" description="DNA methylase N-4/N-6" evidence="5">
    <location>
        <begin position="295"/>
        <end position="576"/>
    </location>
</feature>
<keyword evidence="7" id="KW-1185">Reference proteome</keyword>